<accession>A0A084U3Y1</accession>
<sequence>MGIFSKKSKQDENLIVDDNWMRHDYILVDNNISPKDLKPYQRLIVLRKPTGEQKCVVDVSLPYEELKKLQAEVNTKGYANILDDQITRIIPSEYEYSRYFDHKITEEKADNISSMFSSTSDKEFEEINQQNLPFDVPNASLISLKDNSIDISLVDNNPVELDPEVDNIDNVEIIIPSEDRNANWADFGDSFGESTNEQINNEVSPNENNNEIYYQNELTIAEENYYDENGYQLEQPHDPTFVDEQNNQENIDYQTENDNVDNYNVPVNPQTDYVDYNDENQALTIENKEQEQVYSFFKNKVALRQYEEQKNNGQRNYYSFYKVPESNGNPVKKVMLNKKAKMFAYRRKIDKRLLDMKSSSK</sequence>
<evidence type="ECO:0000313" key="2">
    <source>
        <dbReference type="Proteomes" id="UP000028523"/>
    </source>
</evidence>
<comment type="caution">
    <text evidence="1">The sequence shown here is derived from an EMBL/GenBank/DDBJ whole genome shotgun (WGS) entry which is preliminary data.</text>
</comment>
<name>A0A084U3Y1_MALIO</name>
<dbReference type="AlphaFoldDB" id="A0A084U3Y1"/>
<keyword evidence="2" id="KW-1185">Reference proteome</keyword>
<evidence type="ECO:0000313" key="1">
    <source>
        <dbReference type="EMBL" id="KFB07667.1"/>
    </source>
</evidence>
<gene>
    <name evidence="1" type="ORF">P271_518</name>
</gene>
<reference evidence="1 2" key="1">
    <citation type="journal article" date="2014" name="PLoS ONE">
        <title>Reduction of Hydrogen Peroxide Accumulation and Toxicity by a Catalase from Mycoplasma iowae.</title>
        <authorList>
            <person name="Pritchard R.E."/>
            <person name="Prassinos A.J."/>
            <person name="Osborne J.D."/>
            <person name="Raviv Z."/>
            <person name="Balish M.F."/>
        </authorList>
    </citation>
    <scope>NUCLEOTIDE SEQUENCE [LARGE SCALE GENOMIC DNA]</scope>
    <source>
        <strain evidence="1 2">DK-CPA</strain>
    </source>
</reference>
<protein>
    <submittedName>
        <fullName evidence="1">Uncharacterized protein</fullName>
    </submittedName>
</protein>
<dbReference type="RefSeq" id="WP_004024974.1">
    <property type="nucleotide sequence ID" value="NZ_AWQU01000072.1"/>
</dbReference>
<organism evidence="1 2">
    <name type="scientific">Malacoplasma iowae DK-CPA</name>
    <dbReference type="NCBI Taxonomy" id="1394179"/>
    <lineage>
        <taxon>Bacteria</taxon>
        <taxon>Bacillati</taxon>
        <taxon>Mycoplasmatota</taxon>
        <taxon>Mycoplasmoidales</taxon>
        <taxon>Mycoplasmoidaceae</taxon>
        <taxon>Malacoplasma</taxon>
    </lineage>
</organism>
<dbReference type="Proteomes" id="UP000028523">
    <property type="component" value="Unassembled WGS sequence"/>
</dbReference>
<dbReference type="EMBL" id="AWQU01000072">
    <property type="protein sequence ID" value="KFB07667.1"/>
    <property type="molecule type" value="Genomic_DNA"/>
</dbReference>
<proteinExistence type="predicted"/>